<dbReference type="Pfam" id="PF13229">
    <property type="entry name" value="Beta_helix"/>
    <property type="match status" value="1"/>
</dbReference>
<dbReference type="InterPro" id="IPR011050">
    <property type="entry name" value="Pectin_lyase_fold/virulence"/>
</dbReference>
<feature type="domain" description="F-box" evidence="12">
    <location>
        <begin position="56"/>
        <end position="104"/>
    </location>
</feature>
<dbReference type="FunFam" id="2.160.20.10:FF:000022">
    <property type="entry name" value="F-box only protein 10"/>
    <property type="match status" value="1"/>
</dbReference>
<evidence type="ECO:0000256" key="5">
    <source>
        <dbReference type="ARBA" id="ARBA00022703"/>
    </source>
</evidence>
<dbReference type="InterPro" id="IPR022441">
    <property type="entry name" value="Para_beta_helix_rpt-2"/>
</dbReference>
<dbReference type="InterPro" id="IPR039448">
    <property type="entry name" value="Beta_helix"/>
</dbReference>
<keyword evidence="5" id="KW-0053">Apoptosis</keyword>
<dbReference type="GO" id="GO:0005737">
    <property type="term" value="C:cytoplasm"/>
    <property type="evidence" value="ECO:0007669"/>
    <property type="project" value="UniProtKB-SubCell"/>
</dbReference>
<dbReference type="GO" id="GO:0042981">
    <property type="term" value="P:regulation of apoptotic process"/>
    <property type="evidence" value="ECO:0007669"/>
    <property type="project" value="TreeGrafter"/>
</dbReference>
<dbReference type="AlphaFoldDB" id="A0AA35LIH1"/>
<proteinExistence type="predicted"/>
<organism evidence="13 14">
    <name type="scientific">Podarcis lilfordi</name>
    <name type="common">Lilford's wall lizard</name>
    <dbReference type="NCBI Taxonomy" id="74358"/>
    <lineage>
        <taxon>Eukaryota</taxon>
        <taxon>Metazoa</taxon>
        <taxon>Chordata</taxon>
        <taxon>Craniata</taxon>
        <taxon>Vertebrata</taxon>
        <taxon>Euteleostomi</taxon>
        <taxon>Lepidosauria</taxon>
        <taxon>Squamata</taxon>
        <taxon>Bifurcata</taxon>
        <taxon>Unidentata</taxon>
        <taxon>Episquamata</taxon>
        <taxon>Laterata</taxon>
        <taxon>Lacertibaenia</taxon>
        <taxon>Lacertidae</taxon>
        <taxon>Podarcis</taxon>
    </lineage>
</organism>
<keyword evidence="3" id="KW-0963">Cytoplasm</keyword>
<sequence length="1022" mass="111682">MEVSFPGTALCTRDEPEPPRLLRNNIAKDTRVSLRARLAGGEALSRQRPGCRHKVTMEISGLPLELWRLILSYLRLPDLGRCSLVCRAWYELILSLDNTRWRQLCLGCIECRHPNWPNQPDVEPWSWREAFKQHYLASKTWTKNSQDLESSNCFYLFRRKKDRRVLCVGPGCEFENLRSALVSACVYDRIVLLPGVYEEQGEVFLKVPVEIMGRGKLGDVALLVSFDQHCPTVRLCNLVFMPAWFTPIIYKTNSGHVQFDNCNFENGQLQIHAPGTCQVKFCTFNQSTINFHSVAICLLENCEFVGSENASVTVDGCPSVDRNWACKHLSTLAKSCSASLQMPELQTHCSASKLESRGPLLTSVRTCEIVVGGDPGNTLPASHPPAMPKKGCEKGSDVAGHLQGANKEEAATMETDSSDSELSMSSENEEDDESMCRLPYQAHSLSHMLAKVIDGRPQADGLAALPSDYELKTLQQELQKDKEAQSLANAMQGCLVRKCLFRDGKGGIFVCSQGQARVEGSIFQDLTYAVRCIQNSKIVMLKNDIHHCKTSGIFLRLGAGGLIAENNIHSNCEAGVDIRKGANPLILCNRIHGGLRSGIVVLGNGKGIIRSNQIYGNKEAGIYILYNGNPLVSGNHIFQGLAAGIAVNENGRGQITENVIRENQWGGTDIRRGGDPVLRSNLICCGYSDGVVVGERGKGLIEGNTIYGNKGCGVWIMSSSLPHIANNQIGHNSIYGIAVFCRKDDANDYLANQGGNENFNDEGEAANWENDLESEDERVVIRRPISVALVESNNINHNGAAGLYIKSSEALNIIGNAIHANHDCGVSVFQSSQLTRIANNSISCNSLGGVVVEAECRVELRGNGIYDNSSHGVASKGEGIVTENDILGNQGCGLKLLQAADMKVTKNRIHSFRDYAIEMLDQTKALVQDNVIFQGKSKKSILQQASDTEACVVQSNKLLAFKKRSDVAWTLENPPARPHIEGASRGVSTSGNSQKVSNMTARIAARVDGGCHNNGSIFCTIV</sequence>
<evidence type="ECO:0000259" key="12">
    <source>
        <dbReference type="PROSITE" id="PS50181"/>
    </source>
</evidence>
<dbReference type="InterPro" id="IPR006626">
    <property type="entry name" value="PbH1"/>
</dbReference>
<dbReference type="SUPFAM" id="SSF81383">
    <property type="entry name" value="F-box domain"/>
    <property type="match status" value="1"/>
</dbReference>
<name>A0AA35LIH1_9SAUR</name>
<keyword evidence="6" id="KW-0677">Repeat</keyword>
<protein>
    <recommendedName>
        <fullName evidence="10">F-box only protein 10</fullName>
    </recommendedName>
</protein>
<dbReference type="PROSITE" id="PS50181">
    <property type="entry name" value="FBOX"/>
    <property type="match status" value="1"/>
</dbReference>
<reference evidence="13" key="1">
    <citation type="submission" date="2022-12" db="EMBL/GenBank/DDBJ databases">
        <authorList>
            <person name="Alioto T."/>
            <person name="Alioto T."/>
            <person name="Gomez Garrido J."/>
        </authorList>
    </citation>
    <scope>NUCLEOTIDE SEQUENCE</scope>
</reference>
<evidence type="ECO:0000256" key="7">
    <source>
        <dbReference type="ARBA" id="ARBA00022786"/>
    </source>
</evidence>
<evidence type="ECO:0000256" key="2">
    <source>
        <dbReference type="ARBA" id="ARBA00004906"/>
    </source>
</evidence>
<evidence type="ECO:0000313" key="13">
    <source>
        <dbReference type="EMBL" id="CAI5796890.1"/>
    </source>
</evidence>
<dbReference type="InterPro" id="IPR051550">
    <property type="entry name" value="SCF-Subunits/Alg-Epimerases"/>
</dbReference>
<accession>A0AA35LIH1</accession>
<evidence type="ECO:0000256" key="8">
    <source>
        <dbReference type="ARBA" id="ARBA00058847"/>
    </source>
</evidence>
<dbReference type="SMART" id="SM00710">
    <property type="entry name" value="PbH1"/>
    <property type="match status" value="16"/>
</dbReference>
<dbReference type="CDD" id="cd22090">
    <property type="entry name" value="F-box_FBXO10"/>
    <property type="match status" value="1"/>
</dbReference>
<feature type="region of interest" description="Disordered" evidence="11">
    <location>
        <begin position="973"/>
        <end position="994"/>
    </location>
</feature>
<evidence type="ECO:0000313" key="14">
    <source>
        <dbReference type="Proteomes" id="UP001178461"/>
    </source>
</evidence>
<dbReference type="SMART" id="SM00256">
    <property type="entry name" value="FBOX"/>
    <property type="match status" value="1"/>
</dbReference>
<dbReference type="InterPro" id="IPR007742">
    <property type="entry name" value="NosD_dom"/>
</dbReference>
<dbReference type="InterPro" id="IPR036047">
    <property type="entry name" value="F-box-like_dom_sf"/>
</dbReference>
<dbReference type="Gene3D" id="1.20.1280.50">
    <property type="match status" value="1"/>
</dbReference>
<comment type="subunit">
    <text evidence="9">Component of the SCF(FBXO10) complex consisting of CUL1, SKP1 and FBXO10. Interacts with BCL2. Interacts with PRDM1.</text>
</comment>
<evidence type="ECO:0000256" key="10">
    <source>
        <dbReference type="ARBA" id="ARBA00068831"/>
    </source>
</evidence>
<comment type="function">
    <text evidence="8">Substrate-recognition component of the SCF (SKP1-CUL1-F-box protein)-type E3 ubiquitin ligase complex. Mediates the ubiquitination and degradation of BCL2, an antiapoptotic protein, thereby playing a role in apoptosis by controlling the stability of BCL2. Targets also the receptor for advanced glycation end products RAGE for ubiquitination and subsequent lysosomal degradation. Directly controls HGAL/GCSAM ubiquitination and degradation and thereby decreases BCR signaling.</text>
</comment>
<dbReference type="FunFam" id="2.160.20.10:FF:000017">
    <property type="entry name" value="F-box only protein 10"/>
    <property type="match status" value="1"/>
</dbReference>
<dbReference type="FunFam" id="1.20.1280.50:FF:000009">
    <property type="entry name" value="F-box only protein 10"/>
    <property type="match status" value="1"/>
</dbReference>
<feature type="region of interest" description="Disordered" evidence="11">
    <location>
        <begin position="375"/>
        <end position="432"/>
    </location>
</feature>
<dbReference type="Proteomes" id="UP001178461">
    <property type="component" value="Chromosome 17"/>
</dbReference>
<dbReference type="Gene3D" id="2.160.20.10">
    <property type="entry name" value="Single-stranded right-handed beta-helix, Pectin lyase-like"/>
    <property type="match status" value="3"/>
</dbReference>
<dbReference type="InterPro" id="IPR012334">
    <property type="entry name" value="Pectin_lyas_fold"/>
</dbReference>
<keyword evidence="14" id="KW-1185">Reference proteome</keyword>
<dbReference type="NCBIfam" id="TIGR03804">
    <property type="entry name" value="para_beta_helix"/>
    <property type="match status" value="2"/>
</dbReference>
<dbReference type="PANTHER" id="PTHR22990">
    <property type="entry name" value="F-BOX ONLY PROTEIN"/>
    <property type="match status" value="1"/>
</dbReference>
<evidence type="ECO:0000256" key="3">
    <source>
        <dbReference type="ARBA" id="ARBA00022490"/>
    </source>
</evidence>
<evidence type="ECO:0000256" key="1">
    <source>
        <dbReference type="ARBA" id="ARBA00004496"/>
    </source>
</evidence>
<gene>
    <name evidence="13" type="ORF">PODLI_1B035780</name>
</gene>
<evidence type="ECO:0000256" key="4">
    <source>
        <dbReference type="ARBA" id="ARBA00022553"/>
    </source>
</evidence>
<keyword evidence="4" id="KW-0597">Phosphoprotein</keyword>
<dbReference type="EMBL" id="OX395142">
    <property type="protein sequence ID" value="CAI5796890.1"/>
    <property type="molecule type" value="Genomic_DNA"/>
</dbReference>
<keyword evidence="7" id="KW-0833">Ubl conjugation pathway</keyword>
<comment type="subcellular location">
    <subcellularLocation>
        <location evidence="1">Cytoplasm</location>
    </subcellularLocation>
</comment>
<evidence type="ECO:0000256" key="6">
    <source>
        <dbReference type="ARBA" id="ARBA00022737"/>
    </source>
</evidence>
<dbReference type="InterPro" id="IPR001810">
    <property type="entry name" value="F-box_dom"/>
</dbReference>
<dbReference type="GO" id="GO:0006511">
    <property type="term" value="P:ubiquitin-dependent protein catabolic process"/>
    <property type="evidence" value="ECO:0007669"/>
    <property type="project" value="TreeGrafter"/>
</dbReference>
<dbReference type="SUPFAM" id="SSF51126">
    <property type="entry name" value="Pectin lyase-like"/>
    <property type="match status" value="4"/>
</dbReference>
<evidence type="ECO:0000256" key="11">
    <source>
        <dbReference type="SAM" id="MobiDB-lite"/>
    </source>
</evidence>
<dbReference type="PANTHER" id="PTHR22990:SF15">
    <property type="entry name" value="F-BOX ONLY PROTEIN 10"/>
    <property type="match status" value="1"/>
</dbReference>
<dbReference type="GO" id="GO:0006915">
    <property type="term" value="P:apoptotic process"/>
    <property type="evidence" value="ECO:0007669"/>
    <property type="project" value="UniProtKB-KW"/>
</dbReference>
<dbReference type="Pfam" id="PF12937">
    <property type="entry name" value="F-box-like"/>
    <property type="match status" value="1"/>
</dbReference>
<evidence type="ECO:0000256" key="9">
    <source>
        <dbReference type="ARBA" id="ARBA00063394"/>
    </source>
</evidence>
<dbReference type="FunFam" id="2.160.20.10:FF:000015">
    <property type="entry name" value="F-box only protein 10"/>
    <property type="match status" value="1"/>
</dbReference>
<dbReference type="Pfam" id="PF05048">
    <property type="entry name" value="NosD"/>
    <property type="match status" value="1"/>
</dbReference>
<comment type="pathway">
    <text evidence="2">Protein modification; protein ubiquitination.</text>
</comment>